<reference evidence="8" key="1">
    <citation type="journal article" date="2019" name="Int. J. Syst. Evol. Microbiol.">
        <title>The Global Catalogue of Microorganisms (GCM) 10K type strain sequencing project: providing services to taxonomists for standard genome sequencing and annotation.</title>
        <authorList>
            <consortium name="The Broad Institute Genomics Platform"/>
            <consortium name="The Broad Institute Genome Sequencing Center for Infectious Disease"/>
            <person name="Wu L."/>
            <person name="Ma J."/>
        </authorList>
    </citation>
    <scope>NUCLEOTIDE SEQUENCE [LARGE SCALE GENOMIC DNA]</scope>
    <source>
        <strain evidence="8">CCUG 53519</strain>
    </source>
</reference>
<evidence type="ECO:0000256" key="4">
    <source>
        <dbReference type="ARBA" id="ARBA00022989"/>
    </source>
</evidence>
<accession>A0ABW3PX12</accession>
<feature type="transmembrane region" description="Helical" evidence="6">
    <location>
        <begin position="49"/>
        <end position="68"/>
    </location>
</feature>
<proteinExistence type="inferred from homology"/>
<evidence type="ECO:0000256" key="3">
    <source>
        <dbReference type="ARBA" id="ARBA00022692"/>
    </source>
</evidence>
<dbReference type="EMBL" id="JBHTKX010000003">
    <property type="protein sequence ID" value="MFD1130477.1"/>
    <property type="molecule type" value="Genomic_DNA"/>
</dbReference>
<keyword evidence="3 6" id="KW-0812">Transmembrane</keyword>
<feature type="transmembrane region" description="Helical" evidence="6">
    <location>
        <begin position="238"/>
        <end position="255"/>
    </location>
</feature>
<name>A0ABW3PX12_9BACL</name>
<keyword evidence="4 6" id="KW-1133">Transmembrane helix</keyword>
<feature type="transmembrane region" description="Helical" evidence="6">
    <location>
        <begin position="20"/>
        <end position="43"/>
    </location>
</feature>
<feature type="transmembrane region" description="Helical" evidence="6">
    <location>
        <begin position="172"/>
        <end position="197"/>
    </location>
</feature>
<dbReference type="PANTHER" id="PTHR21716">
    <property type="entry name" value="TRANSMEMBRANE PROTEIN"/>
    <property type="match status" value="1"/>
</dbReference>
<gene>
    <name evidence="7" type="ORF">ACFQ3J_20220</name>
</gene>
<evidence type="ECO:0000256" key="2">
    <source>
        <dbReference type="ARBA" id="ARBA00009773"/>
    </source>
</evidence>
<evidence type="ECO:0000256" key="6">
    <source>
        <dbReference type="SAM" id="Phobius"/>
    </source>
</evidence>
<dbReference type="PANTHER" id="PTHR21716:SF69">
    <property type="entry name" value="TRANSPORT PROTEIN YUBA-RELATED"/>
    <property type="match status" value="1"/>
</dbReference>
<dbReference type="Pfam" id="PF01594">
    <property type="entry name" value="AI-2E_transport"/>
    <property type="match status" value="1"/>
</dbReference>
<comment type="caution">
    <text evidence="7">The sequence shown here is derived from an EMBL/GenBank/DDBJ whole genome shotgun (WGS) entry which is preliminary data.</text>
</comment>
<dbReference type="RefSeq" id="WP_251583838.1">
    <property type="nucleotide sequence ID" value="NZ_JBHTKX010000003.1"/>
</dbReference>
<keyword evidence="5 6" id="KW-0472">Membrane</keyword>
<dbReference type="InterPro" id="IPR002549">
    <property type="entry name" value="AI-2E-like"/>
</dbReference>
<keyword evidence="8" id="KW-1185">Reference proteome</keyword>
<feature type="transmembrane region" description="Helical" evidence="6">
    <location>
        <begin position="261"/>
        <end position="278"/>
    </location>
</feature>
<sequence length="386" mass="43127">MEQEKVWPDRFKRFFLNNKFVLFLLVVLLVGLNVMVFSKISFIFLPIEVLLKTIILPIILTGVVYYLLNPIVDILERRRVKRVYSILILYLLIAAIITIVVLAVIPVVRQQITDLVRNFPVYYENVVLQFEQFIGTGYLTQVEQTLRINFNDIVGSLSERVSTIVDSTVTGIGGFLGVLTETILAIITVPFILFYLLKDGKKLPSYLLSFLPTNIRGSTSRVLSESNHQISSYIRGQIIVSFCIGVLLYIGYIIIGLDYALILAVIAACTAIVPYLGPAIAITPALIVAAVTSPIMLLKMIAVWTIVQLVEGKFISPQIMGKSLKVHPITIIFVILTAGNLFGVVGILLAVPGYAVLKVVFTHLFNWFKDQSGLYDPENREDSSKR</sequence>
<evidence type="ECO:0000256" key="1">
    <source>
        <dbReference type="ARBA" id="ARBA00004141"/>
    </source>
</evidence>
<comment type="subcellular location">
    <subcellularLocation>
        <location evidence="1">Membrane</location>
        <topology evidence="1">Multi-pass membrane protein</topology>
    </subcellularLocation>
</comment>
<comment type="similarity">
    <text evidence="2">Belongs to the autoinducer-2 exporter (AI-2E) (TC 2.A.86) family.</text>
</comment>
<feature type="transmembrane region" description="Helical" evidence="6">
    <location>
        <begin position="327"/>
        <end position="351"/>
    </location>
</feature>
<dbReference type="Proteomes" id="UP001597169">
    <property type="component" value="Unassembled WGS sequence"/>
</dbReference>
<protein>
    <submittedName>
        <fullName evidence="7">AI-2E family transporter</fullName>
    </submittedName>
</protein>
<feature type="transmembrane region" description="Helical" evidence="6">
    <location>
        <begin position="88"/>
        <end position="108"/>
    </location>
</feature>
<evidence type="ECO:0000313" key="8">
    <source>
        <dbReference type="Proteomes" id="UP001597169"/>
    </source>
</evidence>
<evidence type="ECO:0000313" key="7">
    <source>
        <dbReference type="EMBL" id="MFD1130477.1"/>
    </source>
</evidence>
<feature type="transmembrane region" description="Helical" evidence="6">
    <location>
        <begin position="285"/>
        <end position="307"/>
    </location>
</feature>
<organism evidence="7 8">
    <name type="scientific">Paenibacillus provencensis</name>
    <dbReference type="NCBI Taxonomy" id="441151"/>
    <lineage>
        <taxon>Bacteria</taxon>
        <taxon>Bacillati</taxon>
        <taxon>Bacillota</taxon>
        <taxon>Bacilli</taxon>
        <taxon>Bacillales</taxon>
        <taxon>Paenibacillaceae</taxon>
        <taxon>Paenibacillus</taxon>
    </lineage>
</organism>
<evidence type="ECO:0000256" key="5">
    <source>
        <dbReference type="ARBA" id="ARBA00023136"/>
    </source>
</evidence>